<accession>A0ABP9QYM2</accession>
<comment type="caution">
    <text evidence="2">The sequence shown here is derived from an EMBL/GenBank/DDBJ whole genome shotgun (WGS) entry which is preliminary data.</text>
</comment>
<keyword evidence="3" id="KW-1185">Reference proteome</keyword>
<reference evidence="3" key="1">
    <citation type="journal article" date="2019" name="Int. J. Syst. Evol. Microbiol.">
        <title>The Global Catalogue of Microorganisms (GCM) 10K type strain sequencing project: providing services to taxonomists for standard genome sequencing and annotation.</title>
        <authorList>
            <consortium name="The Broad Institute Genomics Platform"/>
            <consortium name="The Broad Institute Genome Sequencing Center for Infectious Disease"/>
            <person name="Wu L."/>
            <person name="Ma J."/>
        </authorList>
    </citation>
    <scope>NUCLEOTIDE SEQUENCE [LARGE SCALE GENOMIC DNA]</scope>
    <source>
        <strain evidence="3">JCM 18303</strain>
    </source>
</reference>
<gene>
    <name evidence="2" type="ORF">GCM10023321_64770</name>
</gene>
<evidence type="ECO:0000313" key="2">
    <source>
        <dbReference type="EMBL" id="GAA5169342.1"/>
    </source>
</evidence>
<name>A0ABP9QYM2_9PSEU</name>
<evidence type="ECO:0000313" key="3">
    <source>
        <dbReference type="Proteomes" id="UP001428817"/>
    </source>
</evidence>
<proteinExistence type="predicted"/>
<evidence type="ECO:0000256" key="1">
    <source>
        <dbReference type="SAM" id="MobiDB-lite"/>
    </source>
</evidence>
<protein>
    <submittedName>
        <fullName evidence="2">Uncharacterized protein</fullName>
    </submittedName>
</protein>
<feature type="region of interest" description="Disordered" evidence="1">
    <location>
        <begin position="1"/>
        <end position="23"/>
    </location>
</feature>
<dbReference type="Proteomes" id="UP001428817">
    <property type="component" value="Unassembled WGS sequence"/>
</dbReference>
<dbReference type="EMBL" id="BAABJP010000043">
    <property type="protein sequence ID" value="GAA5169342.1"/>
    <property type="molecule type" value="Genomic_DNA"/>
</dbReference>
<organism evidence="2 3">
    <name type="scientific">Pseudonocardia eucalypti</name>
    <dbReference type="NCBI Taxonomy" id="648755"/>
    <lineage>
        <taxon>Bacteria</taxon>
        <taxon>Bacillati</taxon>
        <taxon>Actinomycetota</taxon>
        <taxon>Actinomycetes</taxon>
        <taxon>Pseudonocardiales</taxon>
        <taxon>Pseudonocardiaceae</taxon>
        <taxon>Pseudonocardia</taxon>
    </lineage>
</organism>
<sequence length="61" mass="6773">MHHTHITEVRTATPVRVSGHSTDIHPSVMQIMIRAGTIDLATQRSGRRTPWRSLGNGTERG</sequence>
<feature type="region of interest" description="Disordered" evidence="1">
    <location>
        <begin position="42"/>
        <end position="61"/>
    </location>
</feature>